<protein>
    <submittedName>
        <fullName evidence="2">Uncharacterized protein</fullName>
    </submittedName>
</protein>
<proteinExistence type="predicted"/>
<dbReference type="Proteomes" id="UP001066276">
    <property type="component" value="Chromosome 3_2"/>
</dbReference>
<organism evidence="2 3">
    <name type="scientific">Pleurodeles waltl</name>
    <name type="common">Iberian ribbed newt</name>
    <dbReference type="NCBI Taxonomy" id="8319"/>
    <lineage>
        <taxon>Eukaryota</taxon>
        <taxon>Metazoa</taxon>
        <taxon>Chordata</taxon>
        <taxon>Craniata</taxon>
        <taxon>Vertebrata</taxon>
        <taxon>Euteleostomi</taxon>
        <taxon>Amphibia</taxon>
        <taxon>Batrachia</taxon>
        <taxon>Caudata</taxon>
        <taxon>Salamandroidea</taxon>
        <taxon>Salamandridae</taxon>
        <taxon>Pleurodelinae</taxon>
        <taxon>Pleurodeles</taxon>
    </lineage>
</organism>
<keyword evidence="3" id="KW-1185">Reference proteome</keyword>
<dbReference type="AlphaFoldDB" id="A0AAV7TTS9"/>
<accession>A0AAV7TTS9</accession>
<gene>
    <name evidence="2" type="ORF">NDU88_005096</name>
</gene>
<comment type="caution">
    <text evidence="2">The sequence shown here is derived from an EMBL/GenBank/DDBJ whole genome shotgun (WGS) entry which is preliminary data.</text>
</comment>
<name>A0AAV7TTS9_PLEWA</name>
<evidence type="ECO:0000313" key="2">
    <source>
        <dbReference type="EMBL" id="KAJ1179863.1"/>
    </source>
</evidence>
<dbReference type="EMBL" id="JANPWB010000006">
    <property type="protein sequence ID" value="KAJ1179863.1"/>
    <property type="molecule type" value="Genomic_DNA"/>
</dbReference>
<evidence type="ECO:0000256" key="1">
    <source>
        <dbReference type="SAM" id="MobiDB-lite"/>
    </source>
</evidence>
<reference evidence="2" key="1">
    <citation type="journal article" date="2022" name="bioRxiv">
        <title>Sequencing and chromosome-scale assembly of the giantPleurodeles waltlgenome.</title>
        <authorList>
            <person name="Brown T."/>
            <person name="Elewa A."/>
            <person name="Iarovenko S."/>
            <person name="Subramanian E."/>
            <person name="Araus A.J."/>
            <person name="Petzold A."/>
            <person name="Susuki M."/>
            <person name="Suzuki K.-i.T."/>
            <person name="Hayashi T."/>
            <person name="Toyoda A."/>
            <person name="Oliveira C."/>
            <person name="Osipova E."/>
            <person name="Leigh N.D."/>
            <person name="Simon A."/>
            <person name="Yun M.H."/>
        </authorList>
    </citation>
    <scope>NUCLEOTIDE SEQUENCE</scope>
    <source>
        <strain evidence="2">20211129_DDA</strain>
        <tissue evidence="2">Liver</tissue>
    </source>
</reference>
<sequence>MAASSESMNRRKGLLEERQLSEVGRMAAPGDNFEDEVVVISDEEVEEQGSKNSIGGKENVNFGSVYRQQAGKVVQWIPRAGSSMLHEVEAWDVENQSMFRLGEQVEFVDKSGLVLKGTVCGETIGDGSIGRAQVLLDFWQSDQGEDITGCDTPRFLGGHGEATVLTSLVFRVCR</sequence>
<feature type="region of interest" description="Disordered" evidence="1">
    <location>
        <begin position="1"/>
        <end position="27"/>
    </location>
</feature>
<evidence type="ECO:0000313" key="3">
    <source>
        <dbReference type="Proteomes" id="UP001066276"/>
    </source>
</evidence>